<evidence type="ECO:0000313" key="14">
    <source>
        <dbReference type="Proteomes" id="UP000007494"/>
    </source>
</evidence>
<organism evidence="12 14">
    <name type="scientific">Neospora caninum (strain Liverpool)</name>
    <dbReference type="NCBI Taxonomy" id="572307"/>
    <lineage>
        <taxon>Eukaryota</taxon>
        <taxon>Sar</taxon>
        <taxon>Alveolata</taxon>
        <taxon>Apicomplexa</taxon>
        <taxon>Conoidasida</taxon>
        <taxon>Coccidia</taxon>
        <taxon>Eucoccidiorida</taxon>
        <taxon>Eimeriorina</taxon>
        <taxon>Sarcocystidae</taxon>
        <taxon>Neospora</taxon>
    </lineage>
</organism>
<dbReference type="Gene3D" id="2.30.30.100">
    <property type="match status" value="1"/>
</dbReference>
<keyword evidence="14" id="KW-1185">Reference proteome</keyword>
<dbReference type="GO" id="GO:0000387">
    <property type="term" value="P:spliceosomal snRNP assembly"/>
    <property type="evidence" value="ECO:0007669"/>
    <property type="project" value="UniProtKB-UniRule"/>
</dbReference>
<evidence type="ECO:0000256" key="3">
    <source>
        <dbReference type="ARBA" id="ARBA00022664"/>
    </source>
</evidence>
<dbReference type="FunCoup" id="F0VNP9">
    <property type="interactions" value="394"/>
</dbReference>
<dbReference type="InterPro" id="IPR047575">
    <property type="entry name" value="Sm"/>
</dbReference>
<dbReference type="InterPro" id="IPR034098">
    <property type="entry name" value="Sm_G"/>
</dbReference>
<dbReference type="VEuPathDB" id="ToxoDB:NCLIV_057680"/>
<dbReference type="PANTHER" id="PTHR10553:SF2">
    <property type="entry name" value="SMALL NUCLEAR RIBONUCLEOPROTEIN G"/>
    <property type="match status" value="1"/>
</dbReference>
<dbReference type="GO" id="GO:0003723">
    <property type="term" value="F:RNA binding"/>
    <property type="evidence" value="ECO:0007669"/>
    <property type="project" value="UniProtKB-UniRule"/>
</dbReference>
<dbReference type="GeneID" id="13440758"/>
<evidence type="ECO:0000313" key="13">
    <source>
        <dbReference type="EMBL" id="CEL70080.1"/>
    </source>
</evidence>
<evidence type="ECO:0000256" key="7">
    <source>
        <dbReference type="ARBA" id="ARBA00023242"/>
    </source>
</evidence>
<dbReference type="InterPro" id="IPR044641">
    <property type="entry name" value="Lsm7/SmG-like"/>
</dbReference>
<protein>
    <recommendedName>
        <fullName evidence="9">Small nuclear ribonucleoprotein G</fullName>
        <shortName evidence="9">snRNP-G</shortName>
    </recommendedName>
</protein>
<evidence type="ECO:0000256" key="1">
    <source>
        <dbReference type="ARBA" id="ARBA00004123"/>
    </source>
</evidence>
<dbReference type="SMART" id="SM00651">
    <property type="entry name" value="Sm"/>
    <property type="match status" value="1"/>
</dbReference>
<feature type="domain" description="Sm" evidence="11">
    <location>
        <begin position="9"/>
        <end position="90"/>
    </location>
</feature>
<dbReference type="GO" id="GO:0071004">
    <property type="term" value="C:U2-type prespliceosome"/>
    <property type="evidence" value="ECO:0007669"/>
    <property type="project" value="TreeGrafter"/>
</dbReference>
<feature type="compositionally biased region" description="Basic and acidic residues" evidence="10">
    <location>
        <begin position="120"/>
        <end position="136"/>
    </location>
</feature>
<reference evidence="12" key="1">
    <citation type="submission" date="2011-02" db="EMBL/GenBank/DDBJ databases">
        <authorList>
            <person name="Aslett M."/>
        </authorList>
    </citation>
    <scope>NUCLEOTIDE SEQUENCE</scope>
    <source>
        <strain evidence="12">Liverpool</strain>
    </source>
</reference>
<dbReference type="CDD" id="cd01719">
    <property type="entry name" value="Sm_G"/>
    <property type="match status" value="1"/>
</dbReference>
<reference evidence="13" key="4">
    <citation type="journal article" date="2015" name="PLoS ONE">
        <title>Comprehensive Evaluation of Toxoplasma gondii VEG and Neospora caninum LIV Genomes with Tachyzoite Stage Transcriptome and Proteome Defines Novel Transcript Features.</title>
        <authorList>
            <person name="Ramaprasad A."/>
            <person name="Mourier T."/>
            <person name="Naeem R."/>
            <person name="Malas T.B."/>
            <person name="Moussa E."/>
            <person name="Panigrahi A."/>
            <person name="Vermont S.J."/>
            <person name="Otto T.D."/>
            <person name="Wastling J."/>
            <person name="Pain A."/>
        </authorList>
    </citation>
    <scope>NUCLEOTIDE SEQUENCE</scope>
    <source>
        <strain evidence="13">Liverpool</strain>
    </source>
</reference>
<dbReference type="GO" id="GO:0097526">
    <property type="term" value="C:spliceosomal tri-snRNP complex"/>
    <property type="evidence" value="ECO:0007669"/>
    <property type="project" value="TreeGrafter"/>
</dbReference>
<dbReference type="Proteomes" id="UP000007494">
    <property type="component" value="Chromosome XI"/>
</dbReference>
<evidence type="ECO:0000256" key="6">
    <source>
        <dbReference type="ARBA" id="ARBA00023187"/>
    </source>
</evidence>
<dbReference type="SUPFAM" id="SSF50182">
    <property type="entry name" value="Sm-like ribonucleoproteins"/>
    <property type="match status" value="1"/>
</dbReference>
<evidence type="ECO:0000259" key="11">
    <source>
        <dbReference type="PROSITE" id="PS52002"/>
    </source>
</evidence>
<dbReference type="EMBL" id="LN714486">
    <property type="protein sequence ID" value="CEL70080.1"/>
    <property type="molecule type" value="Genomic_DNA"/>
</dbReference>
<evidence type="ECO:0000256" key="8">
    <source>
        <dbReference type="ARBA" id="ARBA00023274"/>
    </source>
</evidence>
<keyword evidence="4 9" id="KW-0747">Spliceosome</keyword>
<dbReference type="GO" id="GO:0005685">
    <property type="term" value="C:U1 snRNP"/>
    <property type="evidence" value="ECO:0007669"/>
    <property type="project" value="TreeGrafter"/>
</dbReference>
<evidence type="ECO:0000256" key="4">
    <source>
        <dbReference type="ARBA" id="ARBA00022728"/>
    </source>
</evidence>
<sequence>MPGVMGKAGPAADLRRFMEKRLDVHLSGGRRVVGVLRGYDTFMNIVLENTVEVKGNPANPANSGGTETNEIGFVVVRGNSILYWECLDKVRTCGQGFFQVSSIGFRRMFDLGTESRLGTLERKHERPRPLRKRGDCADSSGNSRVCTPPRAPPQWVRTLGGTPSSLYPI</sequence>
<reference evidence="14" key="3">
    <citation type="journal article" date="2012" name="PLoS Pathog.">
        <title>Comparative genomics of the apicomplexan parasites Toxoplasma gondii and Neospora caninum: Coccidia differing in host range and transmission strategy.</title>
        <authorList>
            <person name="Reid A.J."/>
            <person name="Vermont S.J."/>
            <person name="Cotton J.A."/>
            <person name="Harris D."/>
            <person name="Hill-Cawthorne G.A."/>
            <person name="Konen-Waisman S."/>
            <person name="Latham S.M."/>
            <person name="Mourier T."/>
            <person name="Norton R."/>
            <person name="Quail M.A."/>
            <person name="Sanders M."/>
            <person name="Shanmugam D."/>
            <person name="Sohal A."/>
            <person name="Wasmuth J.D."/>
            <person name="Brunk B."/>
            <person name="Grigg M.E."/>
            <person name="Howard J.C."/>
            <person name="Parkinson J."/>
            <person name="Roos D.S."/>
            <person name="Trees A.J."/>
            <person name="Berriman M."/>
            <person name="Pain A."/>
            <person name="Wastling J.M."/>
        </authorList>
    </citation>
    <scope>NUCLEOTIDE SEQUENCE [LARGE SCALE GENOMIC DNA]</scope>
    <source>
        <strain evidence="14">Liverpool</strain>
    </source>
</reference>
<dbReference type="eggNOG" id="KOG1780">
    <property type="taxonomic scope" value="Eukaryota"/>
</dbReference>
<dbReference type="InterPro" id="IPR001163">
    <property type="entry name" value="Sm_dom_euk/arc"/>
</dbReference>
<dbReference type="GO" id="GO:0005689">
    <property type="term" value="C:U12-type spliceosomal complex"/>
    <property type="evidence" value="ECO:0007669"/>
    <property type="project" value="TreeGrafter"/>
</dbReference>
<dbReference type="OrthoDB" id="274944at2759"/>
<evidence type="ECO:0000256" key="5">
    <source>
        <dbReference type="ARBA" id="ARBA00022884"/>
    </source>
</evidence>
<comment type="subcellular location">
    <subcellularLocation>
        <location evidence="1 9">Nucleus</location>
    </subcellularLocation>
</comment>
<keyword evidence="8 9" id="KW-0687">Ribonucleoprotein</keyword>
<name>F0VNP9_NEOCL</name>
<dbReference type="GO" id="GO:0034719">
    <property type="term" value="C:SMN-Sm protein complex"/>
    <property type="evidence" value="ECO:0007669"/>
    <property type="project" value="TreeGrafter"/>
</dbReference>
<keyword evidence="6 9" id="KW-0508">mRNA splicing</keyword>
<reference evidence="12" key="2">
    <citation type="submission" date="2011-03" db="EMBL/GenBank/DDBJ databases">
        <title>Comparative genomics and transcriptomics of Neospora caninum and Toxoplasma gondii.</title>
        <authorList>
            <person name="Reid A.J."/>
            <person name="Sohal A."/>
            <person name="Harris D."/>
            <person name="Quail M."/>
            <person name="Sanders M."/>
            <person name="Berriman M."/>
            <person name="Wastling J.M."/>
            <person name="Pain A."/>
        </authorList>
    </citation>
    <scope>NUCLEOTIDE SEQUENCE</scope>
    <source>
        <strain evidence="12">Liverpool</strain>
    </source>
</reference>
<comment type="function">
    <text evidence="9">Plays a role in pre-mRNA splicing.</text>
</comment>
<keyword evidence="5 9" id="KW-0694">RNA-binding</keyword>
<accession>F0VNP9</accession>
<keyword evidence="7 9" id="KW-0539">Nucleus</keyword>
<keyword evidence="3 9" id="KW-0507">mRNA processing</keyword>
<dbReference type="Pfam" id="PF01423">
    <property type="entry name" value="LSM"/>
    <property type="match status" value="1"/>
</dbReference>
<dbReference type="InterPro" id="IPR010920">
    <property type="entry name" value="LSM_dom_sf"/>
</dbReference>
<gene>
    <name evidence="13" type="ORF">BN1204_057680</name>
    <name evidence="12" type="ORF">NCLIV_057680</name>
</gene>
<comment type="similarity">
    <text evidence="2 9">Belongs to the snRNP Sm proteins family.</text>
</comment>
<dbReference type="GO" id="GO:0071013">
    <property type="term" value="C:catalytic step 2 spliceosome"/>
    <property type="evidence" value="ECO:0007669"/>
    <property type="project" value="TreeGrafter"/>
</dbReference>
<dbReference type="GO" id="GO:0005686">
    <property type="term" value="C:U2 snRNP"/>
    <property type="evidence" value="ECO:0007669"/>
    <property type="project" value="TreeGrafter"/>
</dbReference>
<dbReference type="AlphaFoldDB" id="F0VNP9"/>
<dbReference type="PANTHER" id="PTHR10553">
    <property type="entry name" value="SMALL NUCLEAR RIBONUCLEOPROTEIN"/>
    <property type="match status" value="1"/>
</dbReference>
<evidence type="ECO:0000313" key="12">
    <source>
        <dbReference type="EMBL" id="CBZ55345.1"/>
    </source>
</evidence>
<evidence type="ECO:0000256" key="10">
    <source>
        <dbReference type="SAM" id="MobiDB-lite"/>
    </source>
</evidence>
<dbReference type="GO" id="GO:0071011">
    <property type="term" value="C:precatalytic spliceosome"/>
    <property type="evidence" value="ECO:0007669"/>
    <property type="project" value="TreeGrafter"/>
</dbReference>
<dbReference type="RefSeq" id="XP_003885373.1">
    <property type="nucleotide sequence ID" value="XM_003885324.1"/>
</dbReference>
<proteinExistence type="inferred from homology"/>
<feature type="region of interest" description="Disordered" evidence="10">
    <location>
        <begin position="120"/>
        <end position="153"/>
    </location>
</feature>
<evidence type="ECO:0000256" key="2">
    <source>
        <dbReference type="ARBA" id="ARBA00006850"/>
    </source>
</evidence>
<dbReference type="EMBL" id="FR823392">
    <property type="protein sequence ID" value="CBZ55345.1"/>
    <property type="molecule type" value="Genomic_DNA"/>
</dbReference>
<dbReference type="GO" id="GO:0005687">
    <property type="term" value="C:U4 snRNP"/>
    <property type="evidence" value="ECO:0007669"/>
    <property type="project" value="TreeGrafter"/>
</dbReference>
<evidence type="ECO:0000256" key="9">
    <source>
        <dbReference type="RuleBase" id="RU365052"/>
    </source>
</evidence>
<dbReference type="PROSITE" id="PS52002">
    <property type="entry name" value="SM"/>
    <property type="match status" value="1"/>
</dbReference>
<dbReference type="GO" id="GO:0043186">
    <property type="term" value="C:P granule"/>
    <property type="evidence" value="ECO:0007669"/>
    <property type="project" value="TreeGrafter"/>
</dbReference>
<dbReference type="GO" id="GO:0005682">
    <property type="term" value="C:U5 snRNP"/>
    <property type="evidence" value="ECO:0007669"/>
    <property type="project" value="TreeGrafter"/>
</dbReference>